<accession>A0A4Y3PNR6</accession>
<feature type="transmembrane region" description="Helical" evidence="1">
    <location>
        <begin position="29"/>
        <end position="47"/>
    </location>
</feature>
<reference evidence="2 3" key="1">
    <citation type="submission" date="2019-06" db="EMBL/GenBank/DDBJ databases">
        <title>Whole genome shotgun sequence of Brevibacillus parabrevis NBRC 12334.</title>
        <authorList>
            <person name="Hosoyama A."/>
            <person name="Uohara A."/>
            <person name="Ohji S."/>
            <person name="Ichikawa N."/>
        </authorList>
    </citation>
    <scope>NUCLEOTIDE SEQUENCE [LARGE SCALE GENOMIC DNA]</scope>
    <source>
        <strain evidence="2 3">NBRC 12334</strain>
    </source>
</reference>
<evidence type="ECO:0000313" key="3">
    <source>
        <dbReference type="Proteomes" id="UP000316882"/>
    </source>
</evidence>
<dbReference type="AlphaFoldDB" id="A0A4Y3PNR6"/>
<keyword evidence="3" id="KW-1185">Reference proteome</keyword>
<evidence type="ECO:0000313" key="2">
    <source>
        <dbReference type="EMBL" id="GEB32978.1"/>
    </source>
</evidence>
<dbReference type="Proteomes" id="UP000316882">
    <property type="component" value="Unassembled WGS sequence"/>
</dbReference>
<proteinExistence type="predicted"/>
<evidence type="ECO:0000256" key="1">
    <source>
        <dbReference type="SAM" id="Phobius"/>
    </source>
</evidence>
<organism evidence="2 3">
    <name type="scientific">Brevibacillus parabrevis</name>
    <dbReference type="NCBI Taxonomy" id="54914"/>
    <lineage>
        <taxon>Bacteria</taxon>
        <taxon>Bacillati</taxon>
        <taxon>Bacillota</taxon>
        <taxon>Bacilli</taxon>
        <taxon>Bacillales</taxon>
        <taxon>Paenibacillaceae</taxon>
        <taxon>Brevibacillus</taxon>
    </lineage>
</organism>
<protein>
    <submittedName>
        <fullName evidence="2">Uncharacterized protein</fullName>
    </submittedName>
</protein>
<sequence length="52" mass="5702">MGGMPGAMVRASVKGGSRMKGFGFFNQDGFEVVIWIIVIIFLLSIFFDEGID</sequence>
<dbReference type="EMBL" id="BJMH01000010">
    <property type="protein sequence ID" value="GEB32978.1"/>
    <property type="molecule type" value="Genomic_DNA"/>
</dbReference>
<keyword evidence="1" id="KW-0812">Transmembrane</keyword>
<keyword evidence="1" id="KW-1133">Transmembrane helix</keyword>
<comment type="caution">
    <text evidence="2">The sequence shown here is derived from an EMBL/GenBank/DDBJ whole genome shotgun (WGS) entry which is preliminary data.</text>
</comment>
<keyword evidence="1" id="KW-0472">Membrane</keyword>
<name>A0A4Y3PNR6_BREPA</name>
<gene>
    <name evidence="2" type="ORF">BPA01_25580</name>
</gene>